<dbReference type="AlphaFoldDB" id="A0A6G1JBM6"/>
<evidence type="ECO:0008006" key="4">
    <source>
        <dbReference type="Google" id="ProtNLM"/>
    </source>
</evidence>
<gene>
    <name evidence="2" type="ORF">K458DRAFT_485104</name>
</gene>
<organism evidence="2 3">
    <name type="scientific">Lentithecium fluviatile CBS 122367</name>
    <dbReference type="NCBI Taxonomy" id="1168545"/>
    <lineage>
        <taxon>Eukaryota</taxon>
        <taxon>Fungi</taxon>
        <taxon>Dikarya</taxon>
        <taxon>Ascomycota</taxon>
        <taxon>Pezizomycotina</taxon>
        <taxon>Dothideomycetes</taxon>
        <taxon>Pleosporomycetidae</taxon>
        <taxon>Pleosporales</taxon>
        <taxon>Massarineae</taxon>
        <taxon>Lentitheciaceae</taxon>
        <taxon>Lentithecium</taxon>
    </lineage>
</organism>
<dbReference type="InterPro" id="IPR021514">
    <property type="entry name" value="DUF3176"/>
</dbReference>
<feature type="transmembrane region" description="Helical" evidence="1">
    <location>
        <begin position="220"/>
        <end position="238"/>
    </location>
</feature>
<evidence type="ECO:0000313" key="2">
    <source>
        <dbReference type="EMBL" id="KAF2687936.1"/>
    </source>
</evidence>
<sequence length="659" mass="72897">MSTTTHPNMQDMKGGSRPWCIGSQLLGHYDLDPTHTSTNQASNASALHPHTYAAIDIHSNITRSTSHSNGFPPYPDSSRPSTIKAVSTRTESEGQEIRPLLRASTSFYERIITDWWWWELLSCLVSISCSAAIVGVLLYYDGKKQPKYVVPGITLNAYIAVFAAVAKAALILPVSETIGQLKWVWFRKGASLWDFYTFDGASRGPWGALMLLCRTKCRHLVSLGAAITVLALAFEPFFQQIASFPSRDIKSDIGTVSIAKQYFPDSDRQYRPRTNKLTWFGSGKSMSIAVSDAVFSREEFAKPPPSVCPSGRCDWKSYSTLGVCHWCEELSDVLIYACGERTLRGATGGNIKNPCGYRMNNTHFLGTHDYKQKQTTGLTTVIVHDTVKQAGTEVWNSTYFPYASNAILDFYVAFIPGNETQIRNFTSPKLLECLFHWCVKAIESSYRNGSLQEKIVNTYAEPSTTPGYQVRNASASGPFNFSLGGDLFEIGENTTEILAQALIEVLPTTLGNSETGNTGLYPGMWSIVQSAPYDIDPLFNKLATAMTNNIRSLEEGTEEVEGIAWTTQTFVEARWVWVMLPAILTLGTFLLICATIIANHSAKAPTWKSSALATLLHGITEDTRHRFSVAKSMSEIEAMSQSLRVKLSMERGSGRLVQV</sequence>
<dbReference type="PANTHER" id="PTHR35394">
    <property type="entry name" value="DUF3176 DOMAIN-CONTAINING PROTEIN"/>
    <property type="match status" value="1"/>
</dbReference>
<dbReference type="EMBL" id="MU005574">
    <property type="protein sequence ID" value="KAF2687936.1"/>
    <property type="molecule type" value="Genomic_DNA"/>
</dbReference>
<reference evidence="2" key="1">
    <citation type="journal article" date="2020" name="Stud. Mycol.">
        <title>101 Dothideomycetes genomes: a test case for predicting lifestyles and emergence of pathogens.</title>
        <authorList>
            <person name="Haridas S."/>
            <person name="Albert R."/>
            <person name="Binder M."/>
            <person name="Bloem J."/>
            <person name="Labutti K."/>
            <person name="Salamov A."/>
            <person name="Andreopoulos B."/>
            <person name="Baker S."/>
            <person name="Barry K."/>
            <person name="Bills G."/>
            <person name="Bluhm B."/>
            <person name="Cannon C."/>
            <person name="Castanera R."/>
            <person name="Culley D."/>
            <person name="Daum C."/>
            <person name="Ezra D."/>
            <person name="Gonzalez J."/>
            <person name="Henrissat B."/>
            <person name="Kuo A."/>
            <person name="Liang C."/>
            <person name="Lipzen A."/>
            <person name="Lutzoni F."/>
            <person name="Magnuson J."/>
            <person name="Mondo S."/>
            <person name="Nolan M."/>
            <person name="Ohm R."/>
            <person name="Pangilinan J."/>
            <person name="Park H.-J."/>
            <person name="Ramirez L."/>
            <person name="Alfaro M."/>
            <person name="Sun H."/>
            <person name="Tritt A."/>
            <person name="Yoshinaga Y."/>
            <person name="Zwiers L.-H."/>
            <person name="Turgeon B."/>
            <person name="Goodwin S."/>
            <person name="Spatafora J."/>
            <person name="Crous P."/>
            <person name="Grigoriev I."/>
        </authorList>
    </citation>
    <scope>NUCLEOTIDE SEQUENCE</scope>
    <source>
        <strain evidence="2">CBS 122367</strain>
    </source>
</reference>
<proteinExistence type="predicted"/>
<feature type="transmembrane region" description="Helical" evidence="1">
    <location>
        <begin position="115"/>
        <end position="140"/>
    </location>
</feature>
<keyword evidence="3" id="KW-1185">Reference proteome</keyword>
<keyword evidence="1" id="KW-0472">Membrane</keyword>
<dbReference type="Pfam" id="PF11374">
    <property type="entry name" value="DUF3176"/>
    <property type="match status" value="1"/>
</dbReference>
<accession>A0A6G1JBM6</accession>
<evidence type="ECO:0000256" key="1">
    <source>
        <dbReference type="SAM" id="Phobius"/>
    </source>
</evidence>
<dbReference type="PANTHER" id="PTHR35394:SF5">
    <property type="entry name" value="DUF3176 DOMAIN-CONTAINING PROTEIN"/>
    <property type="match status" value="1"/>
</dbReference>
<feature type="transmembrane region" description="Helical" evidence="1">
    <location>
        <begin position="152"/>
        <end position="175"/>
    </location>
</feature>
<protein>
    <recommendedName>
        <fullName evidence="4">DUF3176 domain containing protein</fullName>
    </recommendedName>
</protein>
<evidence type="ECO:0000313" key="3">
    <source>
        <dbReference type="Proteomes" id="UP000799291"/>
    </source>
</evidence>
<name>A0A6G1JBM6_9PLEO</name>
<keyword evidence="1" id="KW-0812">Transmembrane</keyword>
<dbReference type="OrthoDB" id="5242705at2759"/>
<feature type="transmembrane region" description="Helical" evidence="1">
    <location>
        <begin position="575"/>
        <end position="598"/>
    </location>
</feature>
<keyword evidence="1" id="KW-1133">Transmembrane helix</keyword>
<dbReference type="Proteomes" id="UP000799291">
    <property type="component" value="Unassembled WGS sequence"/>
</dbReference>